<proteinExistence type="predicted"/>
<organism evidence="1 2">
    <name type="scientific">Obba rivulosa</name>
    <dbReference type="NCBI Taxonomy" id="1052685"/>
    <lineage>
        <taxon>Eukaryota</taxon>
        <taxon>Fungi</taxon>
        <taxon>Dikarya</taxon>
        <taxon>Basidiomycota</taxon>
        <taxon>Agaricomycotina</taxon>
        <taxon>Agaricomycetes</taxon>
        <taxon>Polyporales</taxon>
        <taxon>Gelatoporiaceae</taxon>
        <taxon>Obba</taxon>
    </lineage>
</organism>
<evidence type="ECO:0000313" key="1">
    <source>
        <dbReference type="EMBL" id="OCH83531.1"/>
    </source>
</evidence>
<dbReference type="Proteomes" id="UP000250043">
    <property type="component" value="Unassembled WGS sequence"/>
</dbReference>
<dbReference type="AlphaFoldDB" id="A0A8E2DE43"/>
<accession>A0A8E2DE43</accession>
<keyword evidence="2" id="KW-1185">Reference proteome</keyword>
<evidence type="ECO:0000313" key="2">
    <source>
        <dbReference type="Proteomes" id="UP000250043"/>
    </source>
</evidence>
<protein>
    <submittedName>
        <fullName evidence="1">Uncharacterized protein</fullName>
    </submittedName>
</protein>
<sequence length="210" mass="22812">ANAALQPSIATKISEITRGLSSRYQTYVTSNSIPPDLFLKASSLEDPNEDAPAIEKWKPTSQVTVRDPAAYKRPEGEDVITTTSNPTRAGTATVSVRASKRSLAGDTVEQVRTAKKQKTSASTCDTDPVAAWSQADASLEPALAVGRLDALWRVGNGLEQKVPPILEHMCQVLERTTQAIERTAQAIEHTTQSIDRLEEKIAMLPCTNQR</sequence>
<gene>
    <name evidence="1" type="ORF">OBBRIDRAFT_875922</name>
</gene>
<feature type="non-terminal residue" evidence="1">
    <location>
        <position position="210"/>
    </location>
</feature>
<name>A0A8E2DE43_9APHY</name>
<reference evidence="1 2" key="1">
    <citation type="submission" date="2016-07" db="EMBL/GenBank/DDBJ databases">
        <title>Draft genome of the white-rot fungus Obba rivulosa 3A-2.</title>
        <authorList>
            <consortium name="DOE Joint Genome Institute"/>
            <person name="Miettinen O."/>
            <person name="Riley R."/>
            <person name="Acob R."/>
            <person name="Barry K."/>
            <person name="Cullen D."/>
            <person name="De Vries R."/>
            <person name="Hainaut M."/>
            <person name="Hatakka A."/>
            <person name="Henrissat B."/>
            <person name="Hilden K."/>
            <person name="Kuo R."/>
            <person name="Labutti K."/>
            <person name="Lipzen A."/>
            <person name="Makela M.R."/>
            <person name="Sandor L."/>
            <person name="Spatafora J.W."/>
            <person name="Grigoriev I.V."/>
            <person name="Hibbett D.S."/>
        </authorList>
    </citation>
    <scope>NUCLEOTIDE SEQUENCE [LARGE SCALE GENOMIC DNA]</scope>
    <source>
        <strain evidence="1 2">3A-2</strain>
    </source>
</reference>
<dbReference type="EMBL" id="KV723028">
    <property type="protein sequence ID" value="OCH83531.1"/>
    <property type="molecule type" value="Genomic_DNA"/>
</dbReference>